<comment type="similarity">
    <text evidence="1">Belongs to the multicopper oxidase family.</text>
</comment>
<evidence type="ECO:0000259" key="6">
    <source>
        <dbReference type="Pfam" id="PF00394"/>
    </source>
</evidence>
<organism evidence="9 10">
    <name type="scientific">Heterodermia speciosa</name>
    <dbReference type="NCBI Taxonomy" id="116794"/>
    <lineage>
        <taxon>Eukaryota</taxon>
        <taxon>Fungi</taxon>
        <taxon>Dikarya</taxon>
        <taxon>Ascomycota</taxon>
        <taxon>Pezizomycotina</taxon>
        <taxon>Lecanoromycetes</taxon>
        <taxon>OSLEUM clade</taxon>
        <taxon>Lecanoromycetidae</taxon>
        <taxon>Caliciales</taxon>
        <taxon>Physciaceae</taxon>
        <taxon>Heterodermia</taxon>
    </lineage>
</organism>
<comment type="caution">
    <text evidence="9">The sequence shown here is derived from an EMBL/GenBank/DDBJ whole genome shotgun (WGS) entry which is preliminary data.</text>
</comment>
<evidence type="ECO:0000256" key="4">
    <source>
        <dbReference type="ARBA" id="ARBA00023008"/>
    </source>
</evidence>
<keyword evidence="3" id="KW-0560">Oxidoreductase</keyword>
<feature type="domain" description="Plastocyanin-like" evidence="7">
    <location>
        <begin position="551"/>
        <end position="702"/>
    </location>
</feature>
<evidence type="ECO:0000256" key="1">
    <source>
        <dbReference type="ARBA" id="ARBA00010609"/>
    </source>
</evidence>
<dbReference type="Proteomes" id="UP000664521">
    <property type="component" value="Unassembled WGS sequence"/>
</dbReference>
<dbReference type="Pfam" id="PF00394">
    <property type="entry name" value="Cu-oxidase"/>
    <property type="match status" value="1"/>
</dbReference>
<evidence type="ECO:0008006" key="11">
    <source>
        <dbReference type="Google" id="ProtNLM"/>
    </source>
</evidence>
<dbReference type="PROSITE" id="PS00080">
    <property type="entry name" value="MULTICOPPER_OXIDASE2"/>
    <property type="match status" value="1"/>
</dbReference>
<dbReference type="InterPro" id="IPR008972">
    <property type="entry name" value="Cupredoxin"/>
</dbReference>
<dbReference type="SUPFAM" id="SSF49503">
    <property type="entry name" value="Cupredoxins"/>
    <property type="match status" value="3"/>
</dbReference>
<evidence type="ECO:0000313" key="9">
    <source>
        <dbReference type="EMBL" id="CAF9939073.1"/>
    </source>
</evidence>
<dbReference type="GO" id="GO:0016491">
    <property type="term" value="F:oxidoreductase activity"/>
    <property type="evidence" value="ECO:0007669"/>
    <property type="project" value="UniProtKB-KW"/>
</dbReference>
<keyword evidence="10" id="KW-1185">Reference proteome</keyword>
<dbReference type="OrthoDB" id="2121828at2759"/>
<dbReference type="InterPro" id="IPR045087">
    <property type="entry name" value="Cu-oxidase_fam"/>
</dbReference>
<protein>
    <recommendedName>
        <fullName evidence="11">Laccase</fullName>
    </recommendedName>
</protein>
<dbReference type="Pfam" id="PF07732">
    <property type="entry name" value="Cu-oxidase_3"/>
    <property type="match status" value="1"/>
</dbReference>
<dbReference type="InterPro" id="IPR002355">
    <property type="entry name" value="Cu_oxidase_Cu_BS"/>
</dbReference>
<keyword evidence="4" id="KW-0186">Copper</keyword>
<accession>A0A8H3J1S7</accession>
<dbReference type="InterPro" id="IPR011707">
    <property type="entry name" value="Cu-oxidase-like_N"/>
</dbReference>
<evidence type="ECO:0000256" key="3">
    <source>
        <dbReference type="ARBA" id="ARBA00023002"/>
    </source>
</evidence>
<gene>
    <name evidence="9" type="ORF">HETSPECPRED_001474</name>
</gene>
<dbReference type="GO" id="GO:0005507">
    <property type="term" value="F:copper ion binding"/>
    <property type="evidence" value="ECO:0007669"/>
    <property type="project" value="InterPro"/>
</dbReference>
<dbReference type="InterPro" id="IPR011706">
    <property type="entry name" value="Cu-oxidase_C"/>
</dbReference>
<feature type="domain" description="Plastocyanin-like" evidence="6">
    <location>
        <begin position="239"/>
        <end position="343"/>
    </location>
</feature>
<keyword evidence="5" id="KW-0732">Signal</keyword>
<evidence type="ECO:0000259" key="7">
    <source>
        <dbReference type="Pfam" id="PF07731"/>
    </source>
</evidence>
<reference evidence="9" key="1">
    <citation type="submission" date="2021-03" db="EMBL/GenBank/DDBJ databases">
        <authorList>
            <person name="Tagirdzhanova G."/>
        </authorList>
    </citation>
    <scope>NUCLEOTIDE SEQUENCE</scope>
</reference>
<proteinExistence type="inferred from homology"/>
<feature type="chain" id="PRO_5034349787" description="Laccase" evidence="5">
    <location>
        <begin position="20"/>
        <end position="779"/>
    </location>
</feature>
<sequence length="779" mass="85875">MLGLLRCTCLLLLAGLISAQGSCTQIFKKTIPWKVEKSLATEPGEFLKINSKWPADQVKVKRCTELTFNVENLSGEDLTLHFHGILQNLFQTIQDGAQSLSQGAIPKTTKVDTKNGFTDNKFTYTFLADKEGTYWIHSHSPGQYPKGVRAPLIVTRDEDAKELGYDSGLEKTLTLSDWWLNFTAAEERSIATGGIWEGPIAATDGTCGDPSNPNGFGLEYPANSKPIPYPSKQEIDSVAEVLFNDVGGHNAALGAAAKTVEIGCNQKIRLRFVNVSSHSRFYVFFADKRTFNVVELDGISYQPRETDIFELASGQRVSIVATGKNMSGACASTYIIAASDPKVAHGTKRCPMDPSRGDLGVQFSHGYLNVKGQTPATVTDVIAKGDSIIDSLKVWAVPELQPPEKYRNFQTYPSGSWEAQSVDTLRNRMKLSSTSYRILYYTNNDDRWRTDFGAQQDSSREQQAVLGLEGMEDLLMKPLVPEDRWLVPGPTNMHYFTLGIVDSANAVLPAKGGFAAMSENFGTFPNQNSKLVPFIKPDSQGSGVPAGTVPPLPSLFSALQGGITDTELLNATRYDGDKVNKGHTIMVPDDSANHWFILKSVIGDHPMHLHGHHFQILAKLPERYYDASATDLFNEVKSPHEANRAFPLDLQNPPKRDTIMVEKGITYVIAIKPDNPGVWAFHCHNDIHARSGMFSQVIERPADLRKTLGSWKTEAPADPTKTDLAFVWKIGSGAGVYGNDNLVGRIEKRFRSALVSYSFQSGRITWRAIATSAKFRARN</sequence>
<feature type="domain" description="Plastocyanin-like" evidence="8">
    <location>
        <begin position="44"/>
        <end position="157"/>
    </location>
</feature>
<name>A0A8H3J1S7_9LECA</name>
<dbReference type="InterPro" id="IPR001117">
    <property type="entry name" value="Cu-oxidase_2nd"/>
</dbReference>
<dbReference type="InterPro" id="IPR033138">
    <property type="entry name" value="Cu_oxidase_CS"/>
</dbReference>
<evidence type="ECO:0000313" key="10">
    <source>
        <dbReference type="Proteomes" id="UP000664521"/>
    </source>
</evidence>
<dbReference type="PANTHER" id="PTHR11709">
    <property type="entry name" value="MULTI-COPPER OXIDASE"/>
    <property type="match status" value="1"/>
</dbReference>
<dbReference type="PANTHER" id="PTHR11709:SF394">
    <property type="entry name" value="FI03373P-RELATED"/>
    <property type="match status" value="1"/>
</dbReference>
<evidence type="ECO:0000259" key="8">
    <source>
        <dbReference type="Pfam" id="PF07732"/>
    </source>
</evidence>
<keyword evidence="2" id="KW-0479">Metal-binding</keyword>
<dbReference type="AlphaFoldDB" id="A0A8H3J1S7"/>
<dbReference type="Pfam" id="PF07731">
    <property type="entry name" value="Cu-oxidase_2"/>
    <property type="match status" value="1"/>
</dbReference>
<evidence type="ECO:0000256" key="2">
    <source>
        <dbReference type="ARBA" id="ARBA00022723"/>
    </source>
</evidence>
<dbReference type="Gene3D" id="2.60.40.420">
    <property type="entry name" value="Cupredoxins - blue copper proteins"/>
    <property type="match status" value="3"/>
</dbReference>
<dbReference type="EMBL" id="CAJPDS010000124">
    <property type="protein sequence ID" value="CAF9939073.1"/>
    <property type="molecule type" value="Genomic_DNA"/>
</dbReference>
<dbReference type="PROSITE" id="PS00079">
    <property type="entry name" value="MULTICOPPER_OXIDASE1"/>
    <property type="match status" value="1"/>
</dbReference>
<evidence type="ECO:0000256" key="5">
    <source>
        <dbReference type="SAM" id="SignalP"/>
    </source>
</evidence>
<feature type="signal peptide" evidence="5">
    <location>
        <begin position="1"/>
        <end position="19"/>
    </location>
</feature>